<dbReference type="EMBL" id="BMPQ01000009">
    <property type="protein sequence ID" value="GGK74957.1"/>
    <property type="molecule type" value="Genomic_DNA"/>
</dbReference>
<dbReference type="SMART" id="SM01012">
    <property type="entry name" value="ANTAR"/>
    <property type="match status" value="1"/>
</dbReference>
<evidence type="ECO:0000256" key="2">
    <source>
        <dbReference type="ARBA" id="ARBA00023163"/>
    </source>
</evidence>
<dbReference type="Pfam" id="PF03861">
    <property type="entry name" value="ANTAR"/>
    <property type="match status" value="1"/>
</dbReference>
<dbReference type="InterPro" id="IPR005561">
    <property type="entry name" value="ANTAR"/>
</dbReference>
<keyword evidence="2" id="KW-0804">Transcription</keyword>
<sequence length="238" mass="25182">MPDAEHIGPLGTESPESTLPARRLSELAEQAARCTSECCGASTTVSNDGTEQPAAVTHPDLASLVSVQLRSGEGPIPVAVDGGETVETGDLLRVERWPQYRAVALDAGVRSCVTMPFRRSGLTVTLSLYSFRADALEDASHGPARALGNLAANSLVRDRSYRAALTELDQLGAALRTRPVVDQACGIVMHVLACDADMAFAVLRRISQGTNRKLSEVAASLVETRGRGLEKELMSLAG</sequence>
<dbReference type="PROSITE" id="PS50921">
    <property type="entry name" value="ANTAR"/>
    <property type="match status" value="1"/>
</dbReference>
<dbReference type="GO" id="GO:0003723">
    <property type="term" value="F:RNA binding"/>
    <property type="evidence" value="ECO:0007669"/>
    <property type="project" value="InterPro"/>
</dbReference>
<reference evidence="4" key="2">
    <citation type="submission" date="2020-09" db="EMBL/GenBank/DDBJ databases">
        <authorList>
            <person name="Sun Q."/>
            <person name="Ohkuma M."/>
        </authorList>
    </citation>
    <scope>NUCLEOTIDE SEQUENCE</scope>
    <source>
        <strain evidence="4">JCM 3035</strain>
    </source>
</reference>
<protein>
    <recommendedName>
        <fullName evidence="3">ANTAR domain-containing protein</fullName>
    </recommendedName>
</protein>
<organism evidence="4 5">
    <name type="scientific">Streptomyces flaveus</name>
    <dbReference type="NCBI Taxonomy" id="66370"/>
    <lineage>
        <taxon>Bacteria</taxon>
        <taxon>Bacillati</taxon>
        <taxon>Actinomycetota</taxon>
        <taxon>Actinomycetes</taxon>
        <taxon>Kitasatosporales</taxon>
        <taxon>Streptomycetaceae</taxon>
        <taxon>Streptomyces</taxon>
        <taxon>Streptomyces aurantiacus group</taxon>
    </lineage>
</organism>
<gene>
    <name evidence="4" type="ORF">GCM10010094_40030</name>
</gene>
<evidence type="ECO:0000313" key="4">
    <source>
        <dbReference type="EMBL" id="GGK74957.1"/>
    </source>
</evidence>
<dbReference type="SUPFAM" id="SSF55781">
    <property type="entry name" value="GAF domain-like"/>
    <property type="match status" value="1"/>
</dbReference>
<dbReference type="InterPro" id="IPR036388">
    <property type="entry name" value="WH-like_DNA-bd_sf"/>
</dbReference>
<dbReference type="PIRSF" id="PIRSF036625">
    <property type="entry name" value="GAF_ANTAR"/>
    <property type="match status" value="1"/>
</dbReference>
<dbReference type="Proteomes" id="UP000637788">
    <property type="component" value="Unassembled WGS sequence"/>
</dbReference>
<dbReference type="RefSeq" id="WP_189323239.1">
    <property type="nucleotide sequence ID" value="NZ_BMPQ01000009.1"/>
</dbReference>
<dbReference type="InterPro" id="IPR011006">
    <property type="entry name" value="CheY-like_superfamily"/>
</dbReference>
<keyword evidence="5" id="KW-1185">Reference proteome</keyword>
<proteinExistence type="predicted"/>
<keyword evidence="1" id="KW-0805">Transcription regulation</keyword>
<evidence type="ECO:0000256" key="1">
    <source>
        <dbReference type="ARBA" id="ARBA00023015"/>
    </source>
</evidence>
<dbReference type="Gene3D" id="1.10.10.10">
    <property type="entry name" value="Winged helix-like DNA-binding domain superfamily/Winged helix DNA-binding domain"/>
    <property type="match status" value="1"/>
</dbReference>
<comment type="caution">
    <text evidence="4">The sequence shown here is derived from an EMBL/GenBank/DDBJ whole genome shotgun (WGS) entry which is preliminary data.</text>
</comment>
<evidence type="ECO:0000313" key="5">
    <source>
        <dbReference type="Proteomes" id="UP000637788"/>
    </source>
</evidence>
<dbReference type="SUPFAM" id="SSF52172">
    <property type="entry name" value="CheY-like"/>
    <property type="match status" value="1"/>
</dbReference>
<feature type="domain" description="ANTAR" evidence="3">
    <location>
        <begin position="161"/>
        <end position="222"/>
    </location>
</feature>
<dbReference type="InterPro" id="IPR029016">
    <property type="entry name" value="GAF-like_dom_sf"/>
</dbReference>
<name>A0A917QXG8_9ACTN</name>
<evidence type="ECO:0000259" key="3">
    <source>
        <dbReference type="PROSITE" id="PS50921"/>
    </source>
</evidence>
<dbReference type="Gene3D" id="3.30.450.40">
    <property type="match status" value="1"/>
</dbReference>
<dbReference type="AlphaFoldDB" id="A0A917QXG8"/>
<reference evidence="4" key="1">
    <citation type="journal article" date="2014" name="Int. J. Syst. Evol. Microbiol.">
        <title>Complete genome sequence of Corynebacterium casei LMG S-19264T (=DSM 44701T), isolated from a smear-ripened cheese.</title>
        <authorList>
            <consortium name="US DOE Joint Genome Institute (JGI-PGF)"/>
            <person name="Walter F."/>
            <person name="Albersmeier A."/>
            <person name="Kalinowski J."/>
            <person name="Ruckert C."/>
        </authorList>
    </citation>
    <scope>NUCLEOTIDE SEQUENCE</scope>
    <source>
        <strain evidence="4">JCM 3035</strain>
    </source>
</reference>
<accession>A0A917QXG8</accession>
<dbReference type="InterPro" id="IPR012074">
    <property type="entry name" value="GAF_ANTAR"/>
</dbReference>